<evidence type="ECO:0000256" key="1">
    <source>
        <dbReference type="SAM" id="MobiDB-lite"/>
    </source>
</evidence>
<keyword evidence="3" id="KW-1185">Reference proteome</keyword>
<feature type="region of interest" description="Disordered" evidence="1">
    <location>
        <begin position="28"/>
        <end position="67"/>
    </location>
</feature>
<accession>A0ABW2LWD0</accession>
<comment type="caution">
    <text evidence="2">The sequence shown here is derived from an EMBL/GenBank/DDBJ whole genome shotgun (WGS) entry which is preliminary data.</text>
</comment>
<evidence type="ECO:0008006" key="4">
    <source>
        <dbReference type="Google" id="ProtNLM"/>
    </source>
</evidence>
<proteinExistence type="predicted"/>
<reference evidence="3" key="1">
    <citation type="journal article" date="2019" name="Int. J. Syst. Evol. Microbiol.">
        <title>The Global Catalogue of Microorganisms (GCM) 10K type strain sequencing project: providing services to taxonomists for standard genome sequencing and annotation.</title>
        <authorList>
            <consortium name="The Broad Institute Genomics Platform"/>
            <consortium name="The Broad Institute Genome Sequencing Center for Infectious Disease"/>
            <person name="Wu L."/>
            <person name="Ma J."/>
        </authorList>
    </citation>
    <scope>NUCLEOTIDE SEQUENCE [LARGE SCALE GENOMIC DNA]</scope>
    <source>
        <strain evidence="3">WLHS5</strain>
    </source>
</reference>
<protein>
    <recommendedName>
        <fullName evidence="4">SCP domain-containing protein</fullName>
    </recommendedName>
</protein>
<organism evidence="2 3">
    <name type="scientific">Saccharopolyspora griseoalba</name>
    <dbReference type="NCBI Taxonomy" id="1431848"/>
    <lineage>
        <taxon>Bacteria</taxon>
        <taxon>Bacillati</taxon>
        <taxon>Actinomycetota</taxon>
        <taxon>Actinomycetes</taxon>
        <taxon>Pseudonocardiales</taxon>
        <taxon>Pseudonocardiaceae</taxon>
        <taxon>Saccharopolyspora</taxon>
    </lineage>
</organism>
<dbReference type="Proteomes" id="UP001596504">
    <property type="component" value="Unassembled WGS sequence"/>
</dbReference>
<name>A0ABW2LWD0_9PSEU</name>
<sequence length="149" mass="15809">MPPAAAPAPSNPPQQAREVCTQAAIAWLSPDTRTDSDPSAARLRAAERWGTPALQATTASAPPARPTSEWREWNAHHARISAHAVPYIGDAPPPADHGRHYAAVQIARTAIGTGGWQQQLPEVTAYCTTSTEHGSVLVDQLQITQAGQP</sequence>
<gene>
    <name evidence="2" type="ORF">ACFQRI_26340</name>
</gene>
<evidence type="ECO:0000313" key="2">
    <source>
        <dbReference type="EMBL" id="MFC7344946.1"/>
    </source>
</evidence>
<dbReference type="EMBL" id="JBHTCJ010000022">
    <property type="protein sequence ID" value="MFC7344946.1"/>
    <property type="molecule type" value="Genomic_DNA"/>
</dbReference>
<dbReference type="RefSeq" id="WP_380673233.1">
    <property type="nucleotide sequence ID" value="NZ_JBHTCJ010000022.1"/>
</dbReference>
<evidence type="ECO:0000313" key="3">
    <source>
        <dbReference type="Proteomes" id="UP001596504"/>
    </source>
</evidence>